<proteinExistence type="predicted"/>
<keyword evidence="2" id="KW-1185">Reference proteome</keyword>
<evidence type="ECO:0000313" key="1">
    <source>
        <dbReference type="EMBL" id="GEQ12202.1"/>
    </source>
</evidence>
<reference evidence="1 2" key="1">
    <citation type="submission" date="2019-07" db="EMBL/GenBank/DDBJ databases">
        <title>Whole genome shotgun sequence of Knoellia locipacati NBRC 109775.</title>
        <authorList>
            <person name="Hosoyama A."/>
            <person name="Uohara A."/>
            <person name="Ohji S."/>
            <person name="Ichikawa N."/>
        </authorList>
    </citation>
    <scope>NUCLEOTIDE SEQUENCE [LARGE SCALE GENOMIC DNA]</scope>
    <source>
        <strain evidence="1 2">NBRC 109775</strain>
    </source>
</reference>
<dbReference type="EMBL" id="BKBA01000002">
    <property type="protein sequence ID" value="GEQ12202.1"/>
    <property type="molecule type" value="Genomic_DNA"/>
</dbReference>
<protein>
    <submittedName>
        <fullName evidence="1">Uncharacterized protein</fullName>
    </submittedName>
</protein>
<sequence>MTGPVMPSCGRAGFRVLREGAGMPYLFAPGVHRVPTSLAGEKPMSVRHRLAVVVAAAAVLSGALVGTAGPASAGPPASTFGCQPTFATLDPAGSLDERIAVHENVTATPWTDGVAHHSGVSTMSSMSSTHLESSDRWYFRSLMVRNGSLTHAMTSYPNGNPELRSTTLRQYGRGWAPVTRLVDATDRGTAVTKNGYLYALNPTAGTLARYRVVEGRSFGDLTVTSAGSAAGYGGFRGLTLAYRLRAGYAGVADVLLATTRAGALYQITISNTAAYAPKLTLLRASSWTFDQLAVVQCDSSAALLGVRTATDEASLYRVDSFAGTSSVIRGYGRFGTAPWTATSTVGSWYGMSGPSRW</sequence>
<dbReference type="Proteomes" id="UP000321793">
    <property type="component" value="Unassembled WGS sequence"/>
</dbReference>
<accession>A0A512SW64</accession>
<comment type="caution">
    <text evidence="1">The sequence shown here is derived from an EMBL/GenBank/DDBJ whole genome shotgun (WGS) entry which is preliminary data.</text>
</comment>
<organism evidence="1 2">
    <name type="scientific">Knoellia locipacati</name>
    <dbReference type="NCBI Taxonomy" id="882824"/>
    <lineage>
        <taxon>Bacteria</taxon>
        <taxon>Bacillati</taxon>
        <taxon>Actinomycetota</taxon>
        <taxon>Actinomycetes</taxon>
        <taxon>Micrococcales</taxon>
        <taxon>Intrasporangiaceae</taxon>
        <taxon>Knoellia</taxon>
    </lineage>
</organism>
<dbReference type="AlphaFoldDB" id="A0A512SW64"/>
<evidence type="ECO:0000313" key="2">
    <source>
        <dbReference type="Proteomes" id="UP000321793"/>
    </source>
</evidence>
<name>A0A512SW64_9MICO</name>
<gene>
    <name evidence="1" type="ORF">KLO01_02490</name>
</gene>